<dbReference type="Proteomes" id="UP001065613">
    <property type="component" value="Chromosome"/>
</dbReference>
<dbReference type="EMBL" id="CP073041">
    <property type="protein sequence ID" value="UXE61568.1"/>
    <property type="molecule type" value="Genomic_DNA"/>
</dbReference>
<proteinExistence type="predicted"/>
<accession>A0A977KX83</accession>
<organism evidence="1">
    <name type="scientific">Woronichinia naegeliana WA131</name>
    <dbReference type="NCBI Taxonomy" id="2824559"/>
    <lineage>
        <taxon>Bacteria</taxon>
        <taxon>Bacillati</taxon>
        <taxon>Cyanobacteriota</taxon>
        <taxon>Cyanophyceae</taxon>
        <taxon>Synechococcales</taxon>
        <taxon>Coelosphaeriaceae</taxon>
        <taxon>Woronichinia</taxon>
    </lineage>
</organism>
<protein>
    <submittedName>
        <fullName evidence="1">Uncharacterized protein</fullName>
    </submittedName>
</protein>
<evidence type="ECO:0000313" key="1">
    <source>
        <dbReference type="EMBL" id="UXE61568.1"/>
    </source>
</evidence>
<sequence>MYRKQQYSIETPENLKNLFGGQLDEENRWIEMSKMIPWEEYEEEGSVLNLWKHI</sequence>
<dbReference type="KEGG" id="wna:KA717_00765"/>
<dbReference type="AlphaFoldDB" id="A0A977KX83"/>
<gene>
    <name evidence="1" type="ORF">KA717_00765</name>
</gene>
<name>A0A977KX83_9CYAN</name>
<reference evidence="1" key="1">
    <citation type="submission" date="2021-04" db="EMBL/GenBank/DDBJ databases">
        <title>Genome sequence of Woronichinia naegeliana from Washington state freshwater lake bloom.</title>
        <authorList>
            <person name="Dreher T.W."/>
        </authorList>
    </citation>
    <scope>NUCLEOTIDE SEQUENCE</scope>
    <source>
        <strain evidence="1">WA131</strain>
    </source>
</reference>